<evidence type="ECO:0008006" key="4">
    <source>
        <dbReference type="Google" id="ProtNLM"/>
    </source>
</evidence>
<dbReference type="SUPFAM" id="SSF54001">
    <property type="entry name" value="Cysteine proteinases"/>
    <property type="match status" value="1"/>
</dbReference>
<dbReference type="EnsemblPlants" id="KQL11749">
    <property type="protein sequence ID" value="KQL11749"/>
    <property type="gene ID" value="SETIT_008281mg"/>
</dbReference>
<evidence type="ECO:0000313" key="1">
    <source>
        <dbReference type="EMBL" id="RCV22698.1"/>
    </source>
</evidence>
<protein>
    <recommendedName>
        <fullName evidence="4">Peptidase C1A papain C-terminal domain-containing protein</fullName>
    </recommendedName>
</protein>
<dbReference type="InterPro" id="IPR038765">
    <property type="entry name" value="Papain-like_cys_pep_sf"/>
</dbReference>
<accession>K3Y261</accession>
<dbReference type="EMBL" id="AGNK02002648">
    <property type="status" value="NOT_ANNOTATED_CDS"/>
    <property type="molecule type" value="Genomic_DNA"/>
</dbReference>
<name>K3Y261_SETIT</name>
<dbReference type="eggNOG" id="ENOG502R592">
    <property type="taxonomic scope" value="Eukaryota"/>
</dbReference>
<dbReference type="Proteomes" id="UP000004995">
    <property type="component" value="Unassembled WGS sequence"/>
</dbReference>
<dbReference type="OMA" id="RISHEVC"/>
<dbReference type="EMBL" id="CM003531">
    <property type="protein sequence ID" value="RCV22698.1"/>
    <property type="molecule type" value="Genomic_DNA"/>
</dbReference>
<sequence length="224" mass="26224">MRPVQKYKRNYRRFTWTNRTANGAPVLTRRRNTPKDECSFYSVIAALESNMRLQRGFVDNLSIKYLKQKRKKVLSADVEMTKFGKVEQLLKILKEIGVPSEHIYNLILQRQCPVCPMHKISGYKKYDVSKPMHIRAALERHLKHGPMVAVFWISANYDECMKNGAVYRFIHIRGKVRISHEVCVVNFGIEEDVPFLLFRLDIAGWPEFGRVEMQSVIELYGINM</sequence>
<dbReference type="HOGENOM" id="CLU_101180_0_0_1"/>
<dbReference type="OrthoDB" id="581757at2759"/>
<dbReference type="AlphaFoldDB" id="K3Y261"/>
<organism evidence="1">
    <name type="scientific">Setaria italica</name>
    <name type="common">Foxtail millet</name>
    <name type="synonym">Panicum italicum</name>
    <dbReference type="NCBI Taxonomy" id="4555"/>
    <lineage>
        <taxon>Eukaryota</taxon>
        <taxon>Viridiplantae</taxon>
        <taxon>Streptophyta</taxon>
        <taxon>Embryophyta</taxon>
        <taxon>Tracheophyta</taxon>
        <taxon>Spermatophyta</taxon>
        <taxon>Magnoliopsida</taxon>
        <taxon>Liliopsida</taxon>
        <taxon>Poales</taxon>
        <taxon>Poaceae</taxon>
        <taxon>PACMAD clade</taxon>
        <taxon>Panicoideae</taxon>
        <taxon>Panicodae</taxon>
        <taxon>Paniceae</taxon>
        <taxon>Cenchrinae</taxon>
        <taxon>Setaria</taxon>
    </lineage>
</organism>
<reference evidence="1" key="2">
    <citation type="submission" date="2015-07" db="EMBL/GenBank/DDBJ databases">
        <authorList>
            <person name="Noorani M."/>
        </authorList>
    </citation>
    <scope>NUCLEOTIDE SEQUENCE</scope>
    <source>
        <strain evidence="1">Yugu1</strain>
    </source>
</reference>
<reference evidence="2" key="3">
    <citation type="submission" date="2018-08" db="UniProtKB">
        <authorList>
            <consortium name="EnsemblPlants"/>
        </authorList>
    </citation>
    <scope>IDENTIFICATION</scope>
    <source>
        <strain evidence="2">Yugu1</strain>
    </source>
</reference>
<reference evidence="1 3" key="1">
    <citation type="journal article" date="2012" name="Nat. Biotechnol.">
        <title>Reference genome sequence of the model plant Setaria.</title>
        <authorList>
            <person name="Bennetzen J.L."/>
            <person name="Schmutz J."/>
            <person name="Wang H."/>
            <person name="Percifield R."/>
            <person name="Hawkins J."/>
            <person name="Pontaroli A.C."/>
            <person name="Estep M."/>
            <person name="Feng L."/>
            <person name="Vaughn J.N."/>
            <person name="Grimwood J."/>
            <person name="Jenkins J."/>
            <person name="Barry K."/>
            <person name="Lindquist E."/>
            <person name="Hellsten U."/>
            <person name="Deshpande S."/>
            <person name="Wang X."/>
            <person name="Wu X."/>
            <person name="Mitros T."/>
            <person name="Triplett J."/>
            <person name="Yang X."/>
            <person name="Ye C.Y."/>
            <person name="Mauro-Herrera M."/>
            <person name="Wang L."/>
            <person name="Li P."/>
            <person name="Sharma M."/>
            <person name="Sharma R."/>
            <person name="Ronald P.C."/>
            <person name="Panaud O."/>
            <person name="Kellogg E.A."/>
            <person name="Brutnell T.P."/>
            <person name="Doust A.N."/>
            <person name="Tuskan G.A."/>
            <person name="Rokhsar D."/>
            <person name="Devos K.M."/>
        </authorList>
    </citation>
    <scope>NUCLEOTIDE SEQUENCE [LARGE SCALE GENOMIC DNA]</scope>
    <source>
        <strain evidence="3">cv. Yugu1</strain>
        <strain evidence="1">Yugu1</strain>
    </source>
</reference>
<gene>
    <name evidence="1" type="ORF">SETIT_4G241200v2</name>
</gene>
<dbReference type="Gene3D" id="3.90.70.10">
    <property type="entry name" value="Cysteine proteinases"/>
    <property type="match status" value="1"/>
</dbReference>
<dbReference type="FunCoup" id="K3Y261">
    <property type="interactions" value="150"/>
</dbReference>
<evidence type="ECO:0000313" key="2">
    <source>
        <dbReference type="EnsemblPlants" id="KQL11749"/>
    </source>
</evidence>
<dbReference type="Gramene" id="KQL11749">
    <property type="protein sequence ID" value="KQL11749"/>
    <property type="gene ID" value="SETIT_008281mg"/>
</dbReference>
<keyword evidence="3" id="KW-1185">Reference proteome</keyword>
<evidence type="ECO:0000313" key="3">
    <source>
        <dbReference type="Proteomes" id="UP000004995"/>
    </source>
</evidence>
<proteinExistence type="predicted"/>